<feature type="transmembrane region" description="Helical" evidence="6">
    <location>
        <begin position="171"/>
        <end position="191"/>
    </location>
</feature>
<evidence type="ECO:0000256" key="2">
    <source>
        <dbReference type="ARBA" id="ARBA00022448"/>
    </source>
</evidence>
<evidence type="ECO:0000313" key="8">
    <source>
        <dbReference type="Proteomes" id="UP001150924"/>
    </source>
</evidence>
<gene>
    <name evidence="7" type="ORF">OV079_46145</name>
</gene>
<feature type="transmembrane region" description="Helical" evidence="6">
    <location>
        <begin position="218"/>
        <end position="239"/>
    </location>
</feature>
<dbReference type="GO" id="GO:0035673">
    <property type="term" value="F:oligopeptide transmembrane transporter activity"/>
    <property type="evidence" value="ECO:0007669"/>
    <property type="project" value="InterPro"/>
</dbReference>
<comment type="caution">
    <text evidence="7">The sequence shown here is derived from an EMBL/GenBank/DDBJ whole genome shotgun (WGS) entry which is preliminary data.</text>
</comment>
<keyword evidence="5 6" id="KW-0472">Membrane</keyword>
<keyword evidence="4 6" id="KW-1133">Transmembrane helix</keyword>
<feature type="transmembrane region" description="Helical" evidence="6">
    <location>
        <begin position="144"/>
        <end position="165"/>
    </location>
</feature>
<evidence type="ECO:0000313" key="7">
    <source>
        <dbReference type="EMBL" id="MCY1012798.1"/>
    </source>
</evidence>
<dbReference type="Pfam" id="PF03169">
    <property type="entry name" value="OPT"/>
    <property type="match status" value="1"/>
</dbReference>
<dbReference type="Proteomes" id="UP001150924">
    <property type="component" value="Unassembled WGS sequence"/>
</dbReference>
<dbReference type="RefSeq" id="WP_267776330.1">
    <property type="nucleotide sequence ID" value="NZ_JAPNKE010000002.1"/>
</dbReference>
<feature type="transmembrane region" description="Helical" evidence="6">
    <location>
        <begin position="12"/>
        <end position="31"/>
    </location>
</feature>
<keyword evidence="2" id="KW-0813">Transport</keyword>
<organism evidence="7 8">
    <name type="scientific">Nannocystis pusilla</name>
    <dbReference type="NCBI Taxonomy" id="889268"/>
    <lineage>
        <taxon>Bacteria</taxon>
        <taxon>Pseudomonadati</taxon>
        <taxon>Myxococcota</taxon>
        <taxon>Polyangia</taxon>
        <taxon>Nannocystales</taxon>
        <taxon>Nannocystaceae</taxon>
        <taxon>Nannocystis</taxon>
    </lineage>
</organism>
<proteinExistence type="predicted"/>
<protein>
    <submittedName>
        <fullName evidence="7">OPT/YSL family transporter</fullName>
    </submittedName>
</protein>
<evidence type="ECO:0000256" key="4">
    <source>
        <dbReference type="ARBA" id="ARBA00022989"/>
    </source>
</evidence>
<sequence>MIGATPRRQQITMILGAATSALVIGFTLLLLNNASTVYTLKHEAAGVHAPADVPLGPAEPLRGPEALNDSATYRVLQLPKPRDGIPAGKYLVDETGKIKYLVDPGINGRVKKRDDDTPVVKYDAPKASLMALITDGILTQQLPWVLVILGVMIAVTLELASVSALPFAVGVYLPIAASAPIFVGGLVRHFADRARQRRRSEAGLAAESELEAESSPGVLMSSGLIAGGAIAGIGLALLALAPSVQHAINFGETAELGDIGSLIPFGLLVFGLVTVARR</sequence>
<reference evidence="7" key="1">
    <citation type="submission" date="2022-11" db="EMBL/GenBank/DDBJ databases">
        <title>Minimal conservation of predation-associated metabolite biosynthetic gene clusters underscores biosynthetic potential of Myxococcota including descriptions for ten novel species: Archangium lansinium sp. nov., Myxococcus landrumus sp. nov., Nannocystis bai.</title>
        <authorList>
            <person name="Ahearne A."/>
            <person name="Stevens C."/>
            <person name="Phillips K."/>
        </authorList>
    </citation>
    <scope>NUCLEOTIDE SEQUENCE</scope>
    <source>
        <strain evidence="7">Na p29</strain>
    </source>
</reference>
<dbReference type="AlphaFoldDB" id="A0A9X3F6X5"/>
<evidence type="ECO:0000256" key="1">
    <source>
        <dbReference type="ARBA" id="ARBA00004141"/>
    </source>
</evidence>
<evidence type="ECO:0000256" key="3">
    <source>
        <dbReference type="ARBA" id="ARBA00022692"/>
    </source>
</evidence>
<keyword evidence="3 6" id="KW-0812">Transmembrane</keyword>
<dbReference type="InterPro" id="IPR004813">
    <property type="entry name" value="OPT"/>
</dbReference>
<keyword evidence="8" id="KW-1185">Reference proteome</keyword>
<evidence type="ECO:0000256" key="6">
    <source>
        <dbReference type="SAM" id="Phobius"/>
    </source>
</evidence>
<accession>A0A9X3F6X5</accession>
<evidence type="ECO:0000256" key="5">
    <source>
        <dbReference type="ARBA" id="ARBA00023136"/>
    </source>
</evidence>
<feature type="transmembrane region" description="Helical" evidence="6">
    <location>
        <begin position="259"/>
        <end position="276"/>
    </location>
</feature>
<name>A0A9X3F6X5_9BACT</name>
<dbReference type="EMBL" id="JAPNKE010000002">
    <property type="protein sequence ID" value="MCY1012798.1"/>
    <property type="molecule type" value="Genomic_DNA"/>
</dbReference>
<comment type="subcellular location">
    <subcellularLocation>
        <location evidence="1">Membrane</location>
        <topology evidence="1">Multi-pass membrane protein</topology>
    </subcellularLocation>
</comment>
<dbReference type="GO" id="GO:0016020">
    <property type="term" value="C:membrane"/>
    <property type="evidence" value="ECO:0007669"/>
    <property type="project" value="UniProtKB-SubCell"/>
</dbReference>